<evidence type="ECO:0008006" key="3">
    <source>
        <dbReference type="Google" id="ProtNLM"/>
    </source>
</evidence>
<gene>
    <name evidence="1" type="ORF">M9Y10_020888</name>
</gene>
<proteinExistence type="predicted"/>
<comment type="caution">
    <text evidence="1">The sequence shown here is derived from an EMBL/GenBank/DDBJ whole genome shotgun (WGS) entry which is preliminary data.</text>
</comment>
<dbReference type="Proteomes" id="UP001470230">
    <property type="component" value="Unassembled WGS sequence"/>
</dbReference>
<evidence type="ECO:0000313" key="2">
    <source>
        <dbReference type="Proteomes" id="UP001470230"/>
    </source>
</evidence>
<reference evidence="1 2" key="1">
    <citation type="submission" date="2024-04" db="EMBL/GenBank/DDBJ databases">
        <title>Tritrichomonas musculus Genome.</title>
        <authorList>
            <person name="Alves-Ferreira E."/>
            <person name="Grigg M."/>
            <person name="Lorenzi H."/>
            <person name="Galac M."/>
        </authorList>
    </citation>
    <scope>NUCLEOTIDE SEQUENCE [LARGE SCALE GENOMIC DNA]</scope>
    <source>
        <strain evidence="1 2">EAF2021</strain>
    </source>
</reference>
<dbReference type="Gene3D" id="3.80.10.10">
    <property type="entry name" value="Ribonuclease Inhibitor"/>
    <property type="match status" value="7"/>
</dbReference>
<dbReference type="EMBL" id="JAPFFF010000030">
    <property type="protein sequence ID" value="KAK8845952.1"/>
    <property type="molecule type" value="Genomic_DNA"/>
</dbReference>
<dbReference type="SUPFAM" id="SSF52058">
    <property type="entry name" value="L domain-like"/>
    <property type="match status" value="4"/>
</dbReference>
<organism evidence="1 2">
    <name type="scientific">Tritrichomonas musculus</name>
    <dbReference type="NCBI Taxonomy" id="1915356"/>
    <lineage>
        <taxon>Eukaryota</taxon>
        <taxon>Metamonada</taxon>
        <taxon>Parabasalia</taxon>
        <taxon>Tritrichomonadida</taxon>
        <taxon>Tritrichomonadidae</taxon>
        <taxon>Tritrichomonas</taxon>
    </lineage>
</organism>
<accession>A0ABR2HEU9</accession>
<keyword evidence="2" id="KW-1185">Reference proteome</keyword>
<dbReference type="InterPro" id="IPR032675">
    <property type="entry name" value="LRR_dom_sf"/>
</dbReference>
<dbReference type="InterPro" id="IPR026906">
    <property type="entry name" value="LRR_5"/>
</dbReference>
<sequence length="1110" mass="125893">MNVLEEFKIIYQLDFETNTAKVINSPDAKGDIIIPKSIKYKSNEFIINEIGSKSFYKNKKIKTIDFPIDSELRIINKKAFSSSSLETLILPSKLNILEEGWCSKTTELTKIIISPENPYFKYLNNTQKVLIGKSNLEADDYDNIVFANRHMPTIFVPPNIKRINSDAFSYSKLQNIKFAENSQLITISNNAFKCSLIESVNIPPSVKELGKKCFCFCEKMRVLTFSEDSELEVIGRNAFTYTKIRNLFIPSKVRLMRGNPITNTNNLFDISISPKNRFFMSPANCKGLILCKKDEDSENHEILVCAKNNITTAIIPPYVTSINSFAFYKCESLESIMIPNDSNLRTIEEFAFYRTSIDYIRIPKTVRKIGTGAFGYCQKLSTVIIPTDSELMTIEKSAFSQTLINNLYIPSNTRYLEKGWLNGFNILGAINVSAENQYFKYLDESKQIIVGRKDVENDDYDEIVFADRLIKYAFIPSNIKKIGPHAFNNCHAIEQIDFPQNSQLEFIGEDAFSESSISSIIIPPHVTRIPERAFCNCHDLRSVIFEKDNQIVSFGNSAFFDTDIEEFTIPISLKSIGDNAYACCPNLNTFIIPENSELTSIGIGVFENSPIESLFIPANVNEIDEGWCSKMNDLTQITLSPNNKNFIYIDNKMLIGKSKKNKDSDEYDLLLFARRDIKAIVIPSFVRIIGAYAFNSCKSLEKVKFSESPQLIEIHKAAFRKTALESISIPKSVQLIDSRAFASCHNLHTVEIPPDSECHTIGNTAFLKCPIEQISIPKSVLNIDSEAFYRCEKMTDVFFDEESQLTSISMSAFSFSGIERISIPDSVRTISDFAFNECNNLRKIEISENSQLISIGNEAFNQTQIGHLFIPSKTFCLSDNWCYDIPTLNDITISSENEYITYLDDSHQIVVGHYKSTSDTFDSIIFANRNIENVFIPSQIITIRSNSFNGCSCIQKVDFAKNSKLLYIGYYGFAESQIRRISLPDSLKIIERFAFANCPKLETVYFSENSNLCVIEMNAFLMSSIKYFSAPKSTIIIKSGAFKNCNNFNAIELLGEKVMICDICNSENFFLAAFPNSKDAFIEINIAKVNKGFKAFFAPYTKCYWNILTD</sequence>
<dbReference type="PANTHER" id="PTHR45661:SF3">
    <property type="entry name" value="IG-LIKE DOMAIN-CONTAINING PROTEIN"/>
    <property type="match status" value="1"/>
</dbReference>
<dbReference type="InterPro" id="IPR053139">
    <property type="entry name" value="Surface_bspA-like"/>
</dbReference>
<dbReference type="Pfam" id="PF13306">
    <property type="entry name" value="LRR_5"/>
    <property type="match status" value="6"/>
</dbReference>
<name>A0ABR2HEU9_9EUKA</name>
<protein>
    <recommendedName>
        <fullName evidence="3">Surface antigen BspA-like</fullName>
    </recommendedName>
</protein>
<evidence type="ECO:0000313" key="1">
    <source>
        <dbReference type="EMBL" id="KAK8845952.1"/>
    </source>
</evidence>
<dbReference type="PANTHER" id="PTHR45661">
    <property type="entry name" value="SURFACE ANTIGEN"/>
    <property type="match status" value="1"/>
</dbReference>